<feature type="binding site" evidence="2">
    <location>
        <begin position="7"/>
        <end position="20"/>
    </location>
    <ligand>
        <name>ATP</name>
        <dbReference type="ChEBI" id="CHEBI:30616"/>
    </ligand>
</feature>
<keyword evidence="2" id="KW-0436">Ligase</keyword>
<comment type="function">
    <text evidence="2">Catalyzes the formation of N(4)-acetylcytidine (ac(4)C) at the wobble position of elongator tRNA(Met), using acetate and ATP as substrates. First activates an acetate ion to form acetyladenylate (Ac-AMP) and then transfers the acetyl group to tRNA to form ac(4)C34.</text>
</comment>
<dbReference type="NCBIfam" id="NF010191">
    <property type="entry name" value="PRK13670.1"/>
    <property type="match status" value="1"/>
</dbReference>
<evidence type="ECO:0000256" key="1">
    <source>
        <dbReference type="ARBA" id="ARBA00022694"/>
    </source>
</evidence>
<dbReference type="InterPro" id="IPR008513">
    <property type="entry name" value="tRNA(Met)_cyd_acetate_ligase"/>
</dbReference>
<comment type="catalytic activity">
    <reaction evidence="2">
        <text>cytidine(34) in elongator tRNA(Met) + acetate + ATP = N(4)-acetylcytidine(34) in elongator tRNA(Met) + AMP + diphosphate</text>
        <dbReference type="Rhea" id="RHEA:58144"/>
        <dbReference type="Rhea" id="RHEA-COMP:10693"/>
        <dbReference type="Rhea" id="RHEA-COMP:10694"/>
        <dbReference type="ChEBI" id="CHEBI:30089"/>
        <dbReference type="ChEBI" id="CHEBI:30616"/>
        <dbReference type="ChEBI" id="CHEBI:33019"/>
        <dbReference type="ChEBI" id="CHEBI:74900"/>
        <dbReference type="ChEBI" id="CHEBI:82748"/>
        <dbReference type="ChEBI" id="CHEBI:456215"/>
    </reaction>
</comment>
<evidence type="ECO:0000256" key="2">
    <source>
        <dbReference type="HAMAP-Rule" id="MF_01539"/>
    </source>
</evidence>
<dbReference type="PANTHER" id="PTHR37825:SF1">
    <property type="entry name" value="TRNA(MET) CYTIDINE ACETATE LIGASE"/>
    <property type="match status" value="1"/>
</dbReference>
<keyword evidence="2" id="KW-0694">RNA-binding</keyword>
<accession>A0ABR8PQF9</accession>
<name>A0ABR8PQF9_9CLOT</name>
<feature type="binding site" evidence="2">
    <location>
        <position position="102"/>
    </location>
    <ligand>
        <name>ATP</name>
        <dbReference type="ChEBI" id="CHEBI:30616"/>
    </ligand>
</feature>
<keyword evidence="2" id="KW-0820">tRNA-binding</keyword>
<sequence>MNITGIITEYNPFHLGHLHHLKSAKNDTGCDGVICIMSGNFMQRGIPAITDKWSRAEMAVKNGVDLVIELPLVYSISSAEAFAEGAIKILNKTGVIRNVYFGSEHGRIEDLELIAHTLLREPEAFKLKLKEELKKGLPFHTARSLALNIFLPSVPCSEILSNSNNILAIEYIKALKKIDSTIVPKTLKRIGSNYNDTEINSNYPSATSIRACLHESKDLSKLKTLLPEASYSILDKLVKKNYKFVEGNDIFSFLKYKILTEGEKINKVFGVKEGLENKILKEISNAKNLNELILKIKSKRYTYTRINRILISFFIGLDNYNYEDLIKENTNYIRPLAFNTTGSKILKEIKKKNQISIITKVPKNINDTKLEIDLLGTKAFSILNDSISPYDDYYKSPIFLK</sequence>
<proteinExistence type="inferred from homology"/>
<comment type="subcellular location">
    <subcellularLocation>
        <location evidence="2">Cytoplasm</location>
    </subcellularLocation>
</comment>
<feature type="binding site" evidence="2">
    <location>
        <begin position="189"/>
        <end position="190"/>
    </location>
    <ligand>
        <name>ATP</name>
        <dbReference type="ChEBI" id="CHEBI:30616"/>
    </ligand>
</feature>
<comment type="caution">
    <text evidence="3">The sequence shown here is derived from an EMBL/GenBank/DDBJ whole genome shotgun (WGS) entry which is preliminary data.</text>
</comment>
<keyword evidence="2" id="KW-0963">Cytoplasm</keyword>
<protein>
    <recommendedName>
        <fullName evidence="2">tRNA(Met) cytidine acetate ligase</fullName>
        <ecNumber evidence="2">6.3.4.-</ecNumber>
    </recommendedName>
</protein>
<gene>
    <name evidence="2" type="primary">tmcAL</name>
    <name evidence="3" type="ORF">H9661_03490</name>
</gene>
<organism evidence="3 4">
    <name type="scientific">Clostridium cibarium</name>
    <dbReference type="NCBI Taxonomy" id="2762247"/>
    <lineage>
        <taxon>Bacteria</taxon>
        <taxon>Bacillati</taxon>
        <taxon>Bacillota</taxon>
        <taxon>Clostridia</taxon>
        <taxon>Eubacteriales</taxon>
        <taxon>Clostridiaceae</taxon>
        <taxon>Clostridium</taxon>
    </lineage>
</organism>
<evidence type="ECO:0000313" key="4">
    <source>
        <dbReference type="Proteomes" id="UP000627781"/>
    </source>
</evidence>
<comment type="similarity">
    <text evidence="2">Belongs to the TmcAL family.</text>
</comment>
<dbReference type="PANTHER" id="PTHR37825">
    <property type="entry name" value="TRNA(MET) CYTIDINE ACETATE LIGASE"/>
    <property type="match status" value="1"/>
</dbReference>
<dbReference type="RefSeq" id="WP_143314869.1">
    <property type="nucleotide sequence ID" value="NZ_JACSRA010000004.1"/>
</dbReference>
<keyword evidence="2" id="KW-0547">Nucleotide-binding</keyword>
<dbReference type="EMBL" id="JACSRA010000004">
    <property type="protein sequence ID" value="MBD7910415.1"/>
    <property type="molecule type" value="Genomic_DNA"/>
</dbReference>
<dbReference type="Proteomes" id="UP000627781">
    <property type="component" value="Unassembled WGS sequence"/>
</dbReference>
<feature type="binding site" evidence="2">
    <location>
        <position position="164"/>
    </location>
    <ligand>
        <name>ATP</name>
        <dbReference type="ChEBI" id="CHEBI:30616"/>
    </ligand>
</feature>
<dbReference type="SUPFAM" id="SSF52374">
    <property type="entry name" value="Nucleotidylyl transferase"/>
    <property type="match status" value="1"/>
</dbReference>
<keyword evidence="1 2" id="KW-0819">tRNA processing</keyword>
<reference evidence="3 4" key="1">
    <citation type="submission" date="2020-08" db="EMBL/GenBank/DDBJ databases">
        <title>A Genomic Blueprint of the Chicken Gut Microbiome.</title>
        <authorList>
            <person name="Gilroy R."/>
            <person name="Ravi A."/>
            <person name="Getino M."/>
            <person name="Pursley I."/>
            <person name="Horton D.L."/>
            <person name="Alikhan N.-F."/>
            <person name="Baker D."/>
            <person name="Gharbi K."/>
            <person name="Hall N."/>
            <person name="Watson M."/>
            <person name="Adriaenssens E.M."/>
            <person name="Foster-Nyarko E."/>
            <person name="Jarju S."/>
            <person name="Secka A."/>
            <person name="Antonio M."/>
            <person name="Oren A."/>
            <person name="Chaudhuri R."/>
            <person name="La Ragione R.M."/>
            <person name="Hildebrand F."/>
            <person name="Pallen M.J."/>
        </authorList>
    </citation>
    <scope>NUCLEOTIDE SEQUENCE [LARGE SCALE GENOMIC DNA]</scope>
    <source>
        <strain evidence="3 4">Sa3CVN1</strain>
    </source>
</reference>
<dbReference type="HAMAP" id="MF_01539">
    <property type="entry name" value="TmcAL"/>
    <property type="match status" value="1"/>
</dbReference>
<dbReference type="Pfam" id="PF05636">
    <property type="entry name" value="HIGH_NTase1"/>
    <property type="match status" value="1"/>
</dbReference>
<evidence type="ECO:0000313" key="3">
    <source>
        <dbReference type="EMBL" id="MBD7910415.1"/>
    </source>
</evidence>
<dbReference type="Gene3D" id="3.40.50.620">
    <property type="entry name" value="HUPs"/>
    <property type="match status" value="1"/>
</dbReference>
<dbReference type="InterPro" id="IPR014729">
    <property type="entry name" value="Rossmann-like_a/b/a_fold"/>
</dbReference>
<keyword evidence="2" id="KW-0067">ATP-binding</keyword>
<keyword evidence="4" id="KW-1185">Reference proteome</keyword>
<dbReference type="EC" id="6.3.4.-" evidence="2"/>